<keyword evidence="11" id="KW-1185">Reference proteome</keyword>
<proteinExistence type="inferred from homology"/>
<dbReference type="Pfam" id="PF04718">
    <property type="entry name" value="ATP-synt_G"/>
    <property type="match status" value="1"/>
</dbReference>
<comment type="similarity">
    <text evidence="2">Belongs to the ATPase g subunit family.</text>
</comment>
<comment type="caution">
    <text evidence="10">The sequence shown here is derived from an EMBL/GenBank/DDBJ whole genome shotgun (WGS) entry which is preliminary data.</text>
</comment>
<dbReference type="GO" id="GO:0031966">
    <property type="term" value="C:mitochondrial membrane"/>
    <property type="evidence" value="ECO:0007669"/>
    <property type="project" value="UniProtKB-SubCell"/>
</dbReference>
<gene>
    <name evidence="10" type="ORF">D9Q98_008168</name>
</gene>
<evidence type="ECO:0000256" key="9">
    <source>
        <dbReference type="ARBA" id="ARBA00023310"/>
    </source>
</evidence>
<keyword evidence="5" id="KW-0375">Hydrogen ion transport</keyword>
<evidence type="ECO:0000313" key="11">
    <source>
        <dbReference type="Proteomes" id="UP001055712"/>
    </source>
</evidence>
<reference evidence="10" key="1">
    <citation type="journal article" date="2019" name="Plant J.">
        <title>Chlorella vulgaris genome assembly and annotation reveals the molecular basis for metabolic acclimation to high light conditions.</title>
        <authorList>
            <person name="Cecchin M."/>
            <person name="Marcolungo L."/>
            <person name="Rossato M."/>
            <person name="Girolomoni L."/>
            <person name="Cosentino E."/>
            <person name="Cuine S."/>
            <person name="Li-Beisson Y."/>
            <person name="Delledonne M."/>
            <person name="Ballottari M."/>
        </authorList>
    </citation>
    <scope>NUCLEOTIDE SEQUENCE</scope>
    <source>
        <strain evidence="10">211/11P</strain>
    </source>
</reference>
<organism evidence="10 11">
    <name type="scientific">Chlorella vulgaris</name>
    <name type="common">Green alga</name>
    <dbReference type="NCBI Taxonomy" id="3077"/>
    <lineage>
        <taxon>Eukaryota</taxon>
        <taxon>Viridiplantae</taxon>
        <taxon>Chlorophyta</taxon>
        <taxon>core chlorophytes</taxon>
        <taxon>Trebouxiophyceae</taxon>
        <taxon>Chlorellales</taxon>
        <taxon>Chlorellaceae</taxon>
        <taxon>Chlorella clade</taxon>
        <taxon>Chlorella</taxon>
    </lineage>
</organism>
<evidence type="ECO:0000256" key="6">
    <source>
        <dbReference type="ARBA" id="ARBA00023065"/>
    </source>
</evidence>
<evidence type="ECO:0000256" key="1">
    <source>
        <dbReference type="ARBA" id="ARBA00004325"/>
    </source>
</evidence>
<protein>
    <submittedName>
        <fullName evidence="10">Uncharacterized protein</fullName>
    </submittedName>
</protein>
<dbReference type="PANTHER" id="PTHR12386">
    <property type="entry name" value="ATP SYNTHASE SUBUNIT"/>
    <property type="match status" value="1"/>
</dbReference>
<dbReference type="Proteomes" id="UP001055712">
    <property type="component" value="Unassembled WGS sequence"/>
</dbReference>
<dbReference type="GO" id="GO:0045259">
    <property type="term" value="C:proton-transporting ATP synthase complex"/>
    <property type="evidence" value="ECO:0007669"/>
    <property type="project" value="UniProtKB-KW"/>
</dbReference>
<keyword evidence="8" id="KW-0472">Membrane</keyword>
<evidence type="ECO:0000256" key="7">
    <source>
        <dbReference type="ARBA" id="ARBA00023128"/>
    </source>
</evidence>
<sequence>MAQRLAGLVSKAKAATEPAWKVARTETVKQYESLMSKNSQYVVKDSAAADKLLKQYVFTQLSRIPTGITACKQEAAAARSKFANLKEMPTTEVATYVGFAAELYAWFCIGEIVGRGGSLTGYNV</sequence>
<evidence type="ECO:0000256" key="2">
    <source>
        <dbReference type="ARBA" id="ARBA00005699"/>
    </source>
</evidence>
<evidence type="ECO:0000256" key="3">
    <source>
        <dbReference type="ARBA" id="ARBA00022448"/>
    </source>
</evidence>
<name>A0A9D4YTA7_CHLVU</name>
<keyword evidence="3" id="KW-0813">Transport</keyword>
<dbReference type="EMBL" id="SIDB01000012">
    <property type="protein sequence ID" value="KAI3424780.1"/>
    <property type="molecule type" value="Genomic_DNA"/>
</dbReference>
<accession>A0A9D4YTA7</accession>
<dbReference type="InterPro" id="IPR006808">
    <property type="entry name" value="ATP_synth_F0_gsu_mt"/>
</dbReference>
<keyword evidence="4" id="KW-0138">CF(0)</keyword>
<evidence type="ECO:0000256" key="8">
    <source>
        <dbReference type="ARBA" id="ARBA00023136"/>
    </source>
</evidence>
<evidence type="ECO:0000256" key="5">
    <source>
        <dbReference type="ARBA" id="ARBA00022781"/>
    </source>
</evidence>
<keyword evidence="6" id="KW-0406">Ion transport</keyword>
<comment type="subcellular location">
    <subcellularLocation>
        <location evidence="1">Mitochondrion membrane</location>
    </subcellularLocation>
</comment>
<dbReference type="OrthoDB" id="437at2759"/>
<evidence type="ECO:0000313" key="10">
    <source>
        <dbReference type="EMBL" id="KAI3424780.1"/>
    </source>
</evidence>
<dbReference type="AlphaFoldDB" id="A0A9D4YTA7"/>
<dbReference type="GO" id="GO:0015078">
    <property type="term" value="F:proton transmembrane transporter activity"/>
    <property type="evidence" value="ECO:0007669"/>
    <property type="project" value="InterPro"/>
</dbReference>
<dbReference type="GO" id="GO:0015986">
    <property type="term" value="P:proton motive force-driven ATP synthesis"/>
    <property type="evidence" value="ECO:0007669"/>
    <property type="project" value="InterPro"/>
</dbReference>
<keyword evidence="9" id="KW-0066">ATP synthesis</keyword>
<reference evidence="10" key="2">
    <citation type="submission" date="2020-11" db="EMBL/GenBank/DDBJ databases">
        <authorList>
            <person name="Cecchin M."/>
            <person name="Marcolungo L."/>
            <person name="Rossato M."/>
            <person name="Girolomoni L."/>
            <person name="Cosentino E."/>
            <person name="Cuine S."/>
            <person name="Li-Beisson Y."/>
            <person name="Delledonne M."/>
            <person name="Ballottari M."/>
        </authorList>
    </citation>
    <scope>NUCLEOTIDE SEQUENCE</scope>
    <source>
        <strain evidence="10">211/11P</strain>
        <tissue evidence="10">Whole cell</tissue>
    </source>
</reference>
<keyword evidence="7" id="KW-0496">Mitochondrion</keyword>
<evidence type="ECO:0000256" key="4">
    <source>
        <dbReference type="ARBA" id="ARBA00022547"/>
    </source>
</evidence>